<sequence length="61" mass="7096">SPPEHHFPFLLKKRAPGQVWWLTSVILALWEAEAGRSFELRSSRPARSLRPARARVRPCLY</sequence>
<evidence type="ECO:0000313" key="2">
    <source>
        <dbReference type="Proteomes" id="UP000694414"/>
    </source>
</evidence>
<keyword evidence="2" id="KW-1185">Reference proteome</keyword>
<organism evidence="1 2">
    <name type="scientific">Prolemur simus</name>
    <name type="common">Greater bamboo lemur</name>
    <name type="synonym">Hapalemur simus</name>
    <dbReference type="NCBI Taxonomy" id="1328070"/>
    <lineage>
        <taxon>Eukaryota</taxon>
        <taxon>Metazoa</taxon>
        <taxon>Chordata</taxon>
        <taxon>Craniata</taxon>
        <taxon>Vertebrata</taxon>
        <taxon>Euteleostomi</taxon>
        <taxon>Mammalia</taxon>
        <taxon>Eutheria</taxon>
        <taxon>Euarchontoglires</taxon>
        <taxon>Primates</taxon>
        <taxon>Strepsirrhini</taxon>
        <taxon>Lemuriformes</taxon>
        <taxon>Lemuridae</taxon>
        <taxon>Prolemur</taxon>
    </lineage>
</organism>
<dbReference type="AlphaFoldDB" id="A0A8C8YD08"/>
<name>A0A8C8YD08_PROSS</name>
<dbReference type="Proteomes" id="UP000694414">
    <property type="component" value="Unplaced"/>
</dbReference>
<protein>
    <submittedName>
        <fullName evidence="1">Uncharacterized protein</fullName>
    </submittedName>
</protein>
<accession>A0A8C8YD08</accession>
<reference evidence="1" key="1">
    <citation type="submission" date="2025-08" db="UniProtKB">
        <authorList>
            <consortium name="Ensembl"/>
        </authorList>
    </citation>
    <scope>IDENTIFICATION</scope>
</reference>
<proteinExistence type="predicted"/>
<reference evidence="1" key="2">
    <citation type="submission" date="2025-09" db="UniProtKB">
        <authorList>
            <consortium name="Ensembl"/>
        </authorList>
    </citation>
    <scope>IDENTIFICATION</scope>
</reference>
<dbReference type="Ensembl" id="ENSPSMT00000002409.1">
    <property type="protein sequence ID" value="ENSPSMP00000002055.1"/>
    <property type="gene ID" value="ENSPSMG00000001554.1"/>
</dbReference>
<evidence type="ECO:0000313" key="1">
    <source>
        <dbReference type="Ensembl" id="ENSPSMP00000002055.1"/>
    </source>
</evidence>